<sequence length="104" mass="11975">MPVTKTAKRALRSAKKKFIFNKRYLSRLEISVRLAKKSRKQDKIKEALSLIDRAVNKNIIHKNKAARIKSTLSKLFPKVKPSMKLKTQKGKAQTKRQSASSRKK</sequence>
<dbReference type="Proteomes" id="UP000179219">
    <property type="component" value="Unassembled WGS sequence"/>
</dbReference>
<dbReference type="InterPro" id="IPR036510">
    <property type="entry name" value="Ribosomal_bS20_sf"/>
</dbReference>
<organism evidence="8 9">
    <name type="scientific">Candidatus Woesebacteria bacterium RBG_13_34_9</name>
    <dbReference type="NCBI Taxonomy" id="1802477"/>
    <lineage>
        <taxon>Bacteria</taxon>
        <taxon>Candidatus Woeseibacteriota</taxon>
    </lineage>
</organism>
<dbReference type="HAMAP" id="MF_00500">
    <property type="entry name" value="Ribosomal_bS20"/>
    <property type="match status" value="1"/>
</dbReference>
<evidence type="ECO:0000313" key="9">
    <source>
        <dbReference type="Proteomes" id="UP000179219"/>
    </source>
</evidence>
<keyword evidence="1 6" id="KW-0699">rRNA-binding</keyword>
<evidence type="ECO:0000256" key="7">
    <source>
        <dbReference type="SAM" id="MobiDB-lite"/>
    </source>
</evidence>
<evidence type="ECO:0000256" key="4">
    <source>
        <dbReference type="ARBA" id="ARBA00023274"/>
    </source>
</evidence>
<dbReference type="EMBL" id="MGFP01000021">
    <property type="protein sequence ID" value="OGM09527.1"/>
    <property type="molecule type" value="Genomic_DNA"/>
</dbReference>
<accession>A0A1F7X3F0</accession>
<comment type="caution">
    <text evidence="8">The sequence shown here is derived from an EMBL/GenBank/DDBJ whole genome shotgun (WGS) entry which is preliminary data.</text>
</comment>
<dbReference type="NCBIfam" id="TIGR00029">
    <property type="entry name" value="S20"/>
    <property type="match status" value="1"/>
</dbReference>
<feature type="compositionally biased region" description="Polar residues" evidence="7">
    <location>
        <begin position="95"/>
        <end position="104"/>
    </location>
</feature>
<dbReference type="AlphaFoldDB" id="A0A1F7X3F0"/>
<reference evidence="8 9" key="1">
    <citation type="journal article" date="2016" name="Nat. Commun.">
        <title>Thousands of microbial genomes shed light on interconnected biogeochemical processes in an aquifer system.</title>
        <authorList>
            <person name="Anantharaman K."/>
            <person name="Brown C.T."/>
            <person name="Hug L.A."/>
            <person name="Sharon I."/>
            <person name="Castelle C.J."/>
            <person name="Probst A.J."/>
            <person name="Thomas B.C."/>
            <person name="Singh A."/>
            <person name="Wilkins M.J."/>
            <person name="Karaoz U."/>
            <person name="Brodie E.L."/>
            <person name="Williams K.H."/>
            <person name="Hubbard S.S."/>
            <person name="Banfield J.F."/>
        </authorList>
    </citation>
    <scope>NUCLEOTIDE SEQUENCE [LARGE SCALE GENOMIC DNA]</scope>
</reference>
<comment type="function">
    <text evidence="6">Binds directly to 16S ribosomal RNA.</text>
</comment>
<dbReference type="Pfam" id="PF01649">
    <property type="entry name" value="Ribosomal_S20p"/>
    <property type="match status" value="1"/>
</dbReference>
<proteinExistence type="inferred from homology"/>
<keyword evidence="2 6" id="KW-0694">RNA-binding</keyword>
<dbReference type="SUPFAM" id="SSF46992">
    <property type="entry name" value="Ribosomal protein S20"/>
    <property type="match status" value="1"/>
</dbReference>
<evidence type="ECO:0000256" key="6">
    <source>
        <dbReference type="HAMAP-Rule" id="MF_00500"/>
    </source>
</evidence>
<evidence type="ECO:0000256" key="1">
    <source>
        <dbReference type="ARBA" id="ARBA00022730"/>
    </source>
</evidence>
<evidence type="ECO:0000256" key="2">
    <source>
        <dbReference type="ARBA" id="ARBA00022884"/>
    </source>
</evidence>
<dbReference type="Gene3D" id="1.20.58.110">
    <property type="entry name" value="Ribosomal protein S20"/>
    <property type="match status" value="1"/>
</dbReference>
<gene>
    <name evidence="6" type="primary">rpsT</name>
    <name evidence="8" type="ORF">A2159_00030</name>
</gene>
<dbReference type="GO" id="GO:1990904">
    <property type="term" value="C:ribonucleoprotein complex"/>
    <property type="evidence" value="ECO:0007669"/>
    <property type="project" value="UniProtKB-KW"/>
</dbReference>
<protein>
    <recommendedName>
        <fullName evidence="5 6">Small ribosomal subunit protein bS20</fullName>
    </recommendedName>
</protein>
<feature type="region of interest" description="Disordered" evidence="7">
    <location>
        <begin position="82"/>
        <end position="104"/>
    </location>
</feature>
<dbReference type="GO" id="GO:0006412">
    <property type="term" value="P:translation"/>
    <property type="evidence" value="ECO:0007669"/>
    <property type="project" value="UniProtKB-UniRule"/>
</dbReference>
<dbReference type="GO" id="GO:0003735">
    <property type="term" value="F:structural constituent of ribosome"/>
    <property type="evidence" value="ECO:0007669"/>
    <property type="project" value="InterPro"/>
</dbReference>
<keyword evidence="4 6" id="KW-0687">Ribonucleoprotein</keyword>
<name>A0A1F7X3F0_9BACT</name>
<dbReference type="InterPro" id="IPR002583">
    <property type="entry name" value="Ribosomal_bS20"/>
</dbReference>
<comment type="similarity">
    <text evidence="6">Belongs to the bacterial ribosomal protein bS20 family.</text>
</comment>
<evidence type="ECO:0000256" key="5">
    <source>
        <dbReference type="ARBA" id="ARBA00035136"/>
    </source>
</evidence>
<feature type="compositionally biased region" description="Basic residues" evidence="7">
    <location>
        <begin position="82"/>
        <end position="94"/>
    </location>
</feature>
<keyword evidence="3 6" id="KW-0689">Ribosomal protein</keyword>
<dbReference type="GO" id="GO:0019843">
    <property type="term" value="F:rRNA binding"/>
    <property type="evidence" value="ECO:0007669"/>
    <property type="project" value="UniProtKB-UniRule"/>
</dbReference>
<evidence type="ECO:0000313" key="8">
    <source>
        <dbReference type="EMBL" id="OGM09527.1"/>
    </source>
</evidence>
<dbReference type="GO" id="GO:0005840">
    <property type="term" value="C:ribosome"/>
    <property type="evidence" value="ECO:0007669"/>
    <property type="project" value="UniProtKB-KW"/>
</dbReference>
<evidence type="ECO:0000256" key="3">
    <source>
        <dbReference type="ARBA" id="ARBA00022980"/>
    </source>
</evidence>